<dbReference type="InterPro" id="IPR014818">
    <property type="entry name" value="Phage/plasmid_primase_P4_C"/>
</dbReference>
<feature type="region of interest" description="Disordered" evidence="5">
    <location>
        <begin position="1"/>
        <end position="26"/>
    </location>
</feature>
<evidence type="ECO:0000313" key="7">
    <source>
        <dbReference type="EMBL" id="SDP29093.1"/>
    </source>
</evidence>
<evidence type="ECO:0000256" key="5">
    <source>
        <dbReference type="SAM" id="MobiDB-lite"/>
    </source>
</evidence>
<keyword evidence="8" id="KW-1185">Reference proteome</keyword>
<dbReference type="GO" id="GO:0005524">
    <property type="term" value="F:ATP binding"/>
    <property type="evidence" value="ECO:0007669"/>
    <property type="project" value="UniProtKB-KW"/>
</dbReference>
<gene>
    <name evidence="7" type="ORF">SAMN05660330_02304</name>
</gene>
<dbReference type="SMART" id="SM00885">
    <property type="entry name" value="D5_N"/>
    <property type="match status" value="1"/>
</dbReference>
<evidence type="ECO:0000256" key="3">
    <source>
        <dbReference type="ARBA" id="ARBA00022840"/>
    </source>
</evidence>
<keyword evidence="2" id="KW-0378">Hydrolase</keyword>
<dbReference type="InterPro" id="IPR051620">
    <property type="entry name" value="ORF904-like_C"/>
</dbReference>
<name>A0A1H0RHN8_9BACT</name>
<sequence>MRTIGDNTGGGGEVVKSNPPAPNSDLPSKFVMECLATESEGDGRLYAELLKNKMLYAKASGSWYQWNGHCWREDETDMALGLVRYVTDRYIQEIEAFEEQIEKSKKENDPDDHKIFSKSWERKISMLQAKIKALRQTKGRNACLEFARTNFDNGITIVGTEFDKNPWLLGVRNGVVDLRSGELYPGEPGHMISKQCSCDYLGLDSVDLSDWVEFVQTIYDNDHELIDFVQRLLGYGLTGLTTEHVFPFLLGRGRNGKSLLMDAIIRTMGDYAAMIPSDLFLASNAPRSSNGLDPAIMKLEGLRLAVASEVEEGSRFSAAQVKRITGGDVLEGRNPYDKKLRNFEPTHLTLMIGNHEPTPPTGDPAFWDRTYLIRHRLRFVKTEPQHENERPADPDIDEKLEKLDSQVLSWLVEGCLRWQANGKKLDPPSSVLKATEEYQEDADFVGQFIEACCNTGQEEKKTGSTELYTAFATWFRENINEKKTYTPSQRAFGIKLKSRDEFNVVKIKGVTYYRGIVLNAEWYRRMMDIATGSESAGS</sequence>
<dbReference type="PANTHER" id="PTHR35372">
    <property type="entry name" value="ATP BINDING PROTEIN-RELATED"/>
    <property type="match status" value="1"/>
</dbReference>
<protein>
    <submittedName>
        <fullName evidence="7">Putative DNA primase/helicase</fullName>
    </submittedName>
</protein>
<evidence type="ECO:0000256" key="1">
    <source>
        <dbReference type="ARBA" id="ARBA00022741"/>
    </source>
</evidence>
<dbReference type="InterPro" id="IPR027417">
    <property type="entry name" value="P-loop_NTPase"/>
</dbReference>
<accession>A0A1H0RHN8</accession>
<evidence type="ECO:0000256" key="2">
    <source>
        <dbReference type="ARBA" id="ARBA00022801"/>
    </source>
</evidence>
<evidence type="ECO:0000259" key="6">
    <source>
        <dbReference type="PROSITE" id="PS51206"/>
    </source>
</evidence>
<dbReference type="NCBIfam" id="TIGR01613">
    <property type="entry name" value="primase_Cterm"/>
    <property type="match status" value="1"/>
</dbReference>
<keyword evidence="7" id="KW-0347">Helicase</keyword>
<dbReference type="AlphaFoldDB" id="A0A1H0RHN8"/>
<dbReference type="GO" id="GO:0016787">
    <property type="term" value="F:hydrolase activity"/>
    <property type="evidence" value="ECO:0007669"/>
    <property type="project" value="UniProtKB-KW"/>
</dbReference>
<keyword evidence="4" id="KW-0175">Coiled coil</keyword>
<dbReference type="RefSeq" id="WP_092222938.1">
    <property type="nucleotide sequence ID" value="NZ_FNJI01000015.1"/>
</dbReference>
<feature type="coiled-coil region" evidence="4">
    <location>
        <begin position="87"/>
        <end position="137"/>
    </location>
</feature>
<organism evidence="7 8">
    <name type="scientific">Desulforhopalus singaporensis</name>
    <dbReference type="NCBI Taxonomy" id="91360"/>
    <lineage>
        <taxon>Bacteria</taxon>
        <taxon>Pseudomonadati</taxon>
        <taxon>Thermodesulfobacteriota</taxon>
        <taxon>Desulfobulbia</taxon>
        <taxon>Desulfobulbales</taxon>
        <taxon>Desulfocapsaceae</taxon>
        <taxon>Desulforhopalus</taxon>
    </lineage>
</organism>
<dbReference type="PROSITE" id="PS51206">
    <property type="entry name" value="SF3_HELICASE_1"/>
    <property type="match status" value="1"/>
</dbReference>
<dbReference type="EMBL" id="FNJI01000015">
    <property type="protein sequence ID" value="SDP29093.1"/>
    <property type="molecule type" value="Genomic_DNA"/>
</dbReference>
<evidence type="ECO:0000256" key="4">
    <source>
        <dbReference type="SAM" id="Coils"/>
    </source>
</evidence>
<dbReference type="InterPro" id="IPR014015">
    <property type="entry name" value="Helicase_SF3_DNA-vir"/>
</dbReference>
<keyword evidence="1" id="KW-0547">Nucleotide-binding</keyword>
<reference evidence="7 8" key="1">
    <citation type="submission" date="2016-10" db="EMBL/GenBank/DDBJ databases">
        <authorList>
            <person name="de Groot N.N."/>
        </authorList>
    </citation>
    <scope>NUCLEOTIDE SEQUENCE [LARGE SCALE GENOMIC DNA]</scope>
    <source>
        <strain evidence="7 8">DSM 12130</strain>
    </source>
</reference>
<dbReference type="InterPro" id="IPR006500">
    <property type="entry name" value="Helicase_put_C_phage/plasmid"/>
</dbReference>
<proteinExistence type="predicted"/>
<evidence type="ECO:0000313" key="8">
    <source>
        <dbReference type="Proteomes" id="UP000199073"/>
    </source>
</evidence>
<dbReference type="Proteomes" id="UP000199073">
    <property type="component" value="Unassembled WGS sequence"/>
</dbReference>
<keyword evidence="3" id="KW-0067">ATP-binding</keyword>
<dbReference type="Pfam" id="PF08706">
    <property type="entry name" value="D5_N"/>
    <property type="match status" value="1"/>
</dbReference>
<dbReference type="OrthoDB" id="9763644at2"/>
<dbReference type="PANTHER" id="PTHR35372:SF2">
    <property type="entry name" value="SF3 HELICASE DOMAIN-CONTAINING PROTEIN"/>
    <property type="match status" value="1"/>
</dbReference>
<dbReference type="STRING" id="91360.SAMN05660330_02304"/>
<dbReference type="GO" id="GO:0004386">
    <property type="term" value="F:helicase activity"/>
    <property type="evidence" value="ECO:0007669"/>
    <property type="project" value="UniProtKB-KW"/>
</dbReference>
<dbReference type="Gene3D" id="3.40.50.300">
    <property type="entry name" value="P-loop containing nucleotide triphosphate hydrolases"/>
    <property type="match status" value="1"/>
</dbReference>
<feature type="domain" description="SF3 helicase" evidence="6">
    <location>
        <begin position="224"/>
        <end position="392"/>
    </location>
</feature>